<dbReference type="EMBL" id="BAZW01000004">
    <property type="protein sequence ID" value="GAO28711.1"/>
    <property type="molecule type" value="Genomic_DNA"/>
</dbReference>
<gene>
    <name evidence="8" type="ORF">JCM15548_1834</name>
</gene>
<feature type="domain" description="PhoH-like protein" evidence="7">
    <location>
        <begin position="108"/>
        <end position="311"/>
    </location>
</feature>
<dbReference type="FunFam" id="3.40.50.300:FF:000013">
    <property type="entry name" value="PhoH family ATPase"/>
    <property type="match status" value="1"/>
</dbReference>
<keyword evidence="3" id="KW-0963">Cytoplasm</keyword>
<dbReference type="AlphaFoldDB" id="A0A0E9LU96"/>
<dbReference type="PANTHER" id="PTHR30473">
    <property type="entry name" value="PROTEIN PHOH"/>
    <property type="match status" value="1"/>
</dbReference>
<evidence type="ECO:0000256" key="5">
    <source>
        <dbReference type="ARBA" id="ARBA00022840"/>
    </source>
</evidence>
<dbReference type="Proteomes" id="UP000032900">
    <property type="component" value="Unassembled WGS sequence"/>
</dbReference>
<sequence>MIEKLIYLESIDLIEFLGVKNVKLDIIKAHFPKLKIVARGNWLKAMGDAEEVAVFEEKVNQLIEHYHQHNVLKETAVIEMLMGSGHGIIGESGQENDFILFGVSGKPIKARTENQRKMVEAYDFNDLLFAVGPAGSGKTYTAIALAVRALKRKVVKRIILSRPAVEAGEKLGFLPGDMKEKIDPYLQPLYDALMDMIPAVKLKEYMENGTIQIAPLAFMRGRTLNNAFVILDEAQNTTTNQLKMFLTRMGDQAKFVVTGDVTQIDLPNPQNSGLVQAMRILKGIKGIERIKFTVKDIVRHRLVQDIVEAYDKE</sequence>
<dbReference type="OrthoDB" id="9773137at2"/>
<evidence type="ECO:0000256" key="2">
    <source>
        <dbReference type="ARBA" id="ARBA00010393"/>
    </source>
</evidence>
<proteinExistence type="inferred from homology"/>
<evidence type="ECO:0000256" key="4">
    <source>
        <dbReference type="ARBA" id="ARBA00022741"/>
    </source>
</evidence>
<dbReference type="GO" id="GO:0005829">
    <property type="term" value="C:cytosol"/>
    <property type="evidence" value="ECO:0007669"/>
    <property type="project" value="TreeGrafter"/>
</dbReference>
<comment type="caution">
    <text evidence="8">The sequence shown here is derived from an EMBL/GenBank/DDBJ whole genome shotgun (WGS) entry which is preliminary data.</text>
</comment>
<dbReference type="InterPro" id="IPR027417">
    <property type="entry name" value="P-loop_NTPase"/>
</dbReference>
<comment type="similarity">
    <text evidence="2">Belongs to the PhoH family.</text>
</comment>
<evidence type="ECO:0000313" key="9">
    <source>
        <dbReference type="Proteomes" id="UP000032900"/>
    </source>
</evidence>
<reference evidence="8 9" key="1">
    <citation type="journal article" date="2015" name="Microbes Environ.">
        <title>Distribution and evolution of nitrogen fixation genes in the phylum bacteroidetes.</title>
        <authorList>
            <person name="Inoue J."/>
            <person name="Oshima K."/>
            <person name="Suda W."/>
            <person name="Sakamoto M."/>
            <person name="Iino T."/>
            <person name="Noda S."/>
            <person name="Hongoh Y."/>
            <person name="Hattori M."/>
            <person name="Ohkuma M."/>
        </authorList>
    </citation>
    <scope>NUCLEOTIDE SEQUENCE [LARGE SCALE GENOMIC DNA]</scope>
    <source>
        <strain evidence="8">JCM 15548</strain>
    </source>
</reference>
<dbReference type="PANTHER" id="PTHR30473:SF1">
    <property type="entry name" value="PHOH-LIKE PROTEIN"/>
    <property type="match status" value="1"/>
</dbReference>
<evidence type="ECO:0000256" key="1">
    <source>
        <dbReference type="ARBA" id="ARBA00004496"/>
    </source>
</evidence>
<dbReference type="STRING" id="1236989.JCM15548_1834"/>
<keyword evidence="5" id="KW-0067">ATP-binding</keyword>
<dbReference type="GO" id="GO:0005524">
    <property type="term" value="F:ATP binding"/>
    <property type="evidence" value="ECO:0007669"/>
    <property type="project" value="UniProtKB-KW"/>
</dbReference>
<keyword evidence="4" id="KW-0547">Nucleotide-binding</keyword>
<evidence type="ECO:0000259" key="7">
    <source>
        <dbReference type="Pfam" id="PF02562"/>
    </source>
</evidence>
<evidence type="ECO:0000313" key="8">
    <source>
        <dbReference type="EMBL" id="GAO28711.1"/>
    </source>
</evidence>
<dbReference type="InterPro" id="IPR051451">
    <property type="entry name" value="PhoH2-like"/>
</dbReference>
<name>A0A0E9LU96_9BACT</name>
<accession>A0A0E9LU96</accession>
<dbReference type="SUPFAM" id="SSF52540">
    <property type="entry name" value="P-loop containing nucleoside triphosphate hydrolases"/>
    <property type="match status" value="1"/>
</dbReference>
<keyword evidence="9" id="KW-1185">Reference proteome</keyword>
<comment type="subcellular location">
    <subcellularLocation>
        <location evidence="1">Cytoplasm</location>
    </subcellularLocation>
</comment>
<dbReference type="RefSeq" id="WP_062122459.1">
    <property type="nucleotide sequence ID" value="NZ_BAZW01000004.1"/>
</dbReference>
<organism evidence="8 9">
    <name type="scientific">Geofilum rubicundum JCM 15548</name>
    <dbReference type="NCBI Taxonomy" id="1236989"/>
    <lineage>
        <taxon>Bacteria</taxon>
        <taxon>Pseudomonadati</taxon>
        <taxon>Bacteroidota</taxon>
        <taxon>Bacteroidia</taxon>
        <taxon>Marinilabiliales</taxon>
        <taxon>Marinilabiliaceae</taxon>
        <taxon>Geofilum</taxon>
    </lineage>
</organism>
<evidence type="ECO:0000256" key="3">
    <source>
        <dbReference type="ARBA" id="ARBA00022490"/>
    </source>
</evidence>
<protein>
    <recommendedName>
        <fullName evidence="6">PhoH-like protein</fullName>
    </recommendedName>
</protein>
<dbReference type="Gene3D" id="3.40.50.300">
    <property type="entry name" value="P-loop containing nucleotide triphosphate hydrolases"/>
    <property type="match status" value="1"/>
</dbReference>
<evidence type="ECO:0000256" key="6">
    <source>
        <dbReference type="ARBA" id="ARBA00039970"/>
    </source>
</evidence>
<dbReference type="Pfam" id="PF02562">
    <property type="entry name" value="PhoH"/>
    <property type="match status" value="1"/>
</dbReference>
<dbReference type="InterPro" id="IPR003714">
    <property type="entry name" value="PhoH"/>
</dbReference>